<dbReference type="AlphaFoldDB" id="A0A5E6P002"/>
<reference evidence="7 8" key="1">
    <citation type="submission" date="2019-09" db="EMBL/GenBank/DDBJ databases">
        <authorList>
            <person name="Chandra G."/>
            <person name="Truman W A."/>
        </authorList>
    </citation>
    <scope>NUCLEOTIDE SEQUENCE [LARGE SCALE GENOMIC DNA]</scope>
    <source>
        <strain evidence="7">PS645</strain>
    </source>
</reference>
<evidence type="ECO:0000256" key="1">
    <source>
        <dbReference type="ARBA" id="ARBA00007074"/>
    </source>
</evidence>
<dbReference type="PANTHER" id="PTHR47053">
    <property type="entry name" value="MUREIN DD-ENDOPEPTIDASE MEPH-RELATED"/>
    <property type="match status" value="1"/>
</dbReference>
<dbReference type="InterPro" id="IPR038765">
    <property type="entry name" value="Papain-like_cys_pep_sf"/>
</dbReference>
<keyword evidence="5" id="KW-0732">Signal</keyword>
<organism evidence="7 8">
    <name type="scientific">Pseudomonas fluorescens</name>
    <dbReference type="NCBI Taxonomy" id="294"/>
    <lineage>
        <taxon>Bacteria</taxon>
        <taxon>Pseudomonadati</taxon>
        <taxon>Pseudomonadota</taxon>
        <taxon>Gammaproteobacteria</taxon>
        <taxon>Pseudomonadales</taxon>
        <taxon>Pseudomonadaceae</taxon>
        <taxon>Pseudomonas</taxon>
    </lineage>
</organism>
<dbReference type="EMBL" id="CABVGX010000001">
    <property type="protein sequence ID" value="VVM36523.1"/>
    <property type="molecule type" value="Genomic_DNA"/>
</dbReference>
<dbReference type="GO" id="GO:0006508">
    <property type="term" value="P:proteolysis"/>
    <property type="evidence" value="ECO:0007669"/>
    <property type="project" value="UniProtKB-KW"/>
</dbReference>
<keyword evidence="4" id="KW-0788">Thiol protease</keyword>
<dbReference type="Pfam" id="PF00877">
    <property type="entry name" value="NLPC_P60"/>
    <property type="match status" value="1"/>
</dbReference>
<dbReference type="PROSITE" id="PS51935">
    <property type="entry name" value="NLPC_P60"/>
    <property type="match status" value="1"/>
</dbReference>
<dbReference type="InterPro" id="IPR051202">
    <property type="entry name" value="Peptidase_C40"/>
</dbReference>
<evidence type="ECO:0000313" key="8">
    <source>
        <dbReference type="Proteomes" id="UP000325607"/>
    </source>
</evidence>
<protein>
    <recommendedName>
        <fullName evidence="6">NlpC/P60 domain-containing protein</fullName>
    </recommendedName>
</protein>
<evidence type="ECO:0000313" key="7">
    <source>
        <dbReference type="EMBL" id="VVM36523.1"/>
    </source>
</evidence>
<sequence length="170" mass="19078" precursor="true">MAKLTLILLITHLFSGNLFASNEQEAGINIAYMSQVSSLNRDNTKRVDKVIGRAHELIGTPYRWGGASVSKGFDCSGLLFYLFRSEAGINIPRTTTAMLNSNAKTVLRHNLKSGDAVFFKHNGRGRMKHVGIYIGNDKFIHSPRTGKSIRIDSLSNKYWNKSYLTAKRFH</sequence>
<dbReference type="PANTHER" id="PTHR47053:SF1">
    <property type="entry name" value="MUREIN DD-ENDOPEPTIDASE MEPH-RELATED"/>
    <property type="match status" value="1"/>
</dbReference>
<feature type="chain" id="PRO_5022789957" description="NlpC/P60 domain-containing protein" evidence="5">
    <location>
        <begin position="21"/>
        <end position="170"/>
    </location>
</feature>
<dbReference type="InterPro" id="IPR000064">
    <property type="entry name" value="NLP_P60_dom"/>
</dbReference>
<keyword evidence="2" id="KW-0645">Protease</keyword>
<dbReference type="SUPFAM" id="SSF54001">
    <property type="entry name" value="Cysteine proteinases"/>
    <property type="match status" value="1"/>
</dbReference>
<name>A0A5E6P002_PSEFL</name>
<evidence type="ECO:0000256" key="5">
    <source>
        <dbReference type="SAM" id="SignalP"/>
    </source>
</evidence>
<accession>A0A5E6P002</accession>
<evidence type="ECO:0000259" key="6">
    <source>
        <dbReference type="PROSITE" id="PS51935"/>
    </source>
</evidence>
<dbReference type="GO" id="GO:0008234">
    <property type="term" value="F:cysteine-type peptidase activity"/>
    <property type="evidence" value="ECO:0007669"/>
    <property type="project" value="UniProtKB-KW"/>
</dbReference>
<dbReference type="Gene3D" id="3.90.1720.10">
    <property type="entry name" value="endopeptidase domain like (from Nostoc punctiforme)"/>
    <property type="match status" value="1"/>
</dbReference>
<feature type="domain" description="NlpC/P60" evidence="6">
    <location>
        <begin position="44"/>
        <end position="170"/>
    </location>
</feature>
<keyword evidence="3" id="KW-0378">Hydrolase</keyword>
<proteinExistence type="inferred from homology"/>
<evidence type="ECO:0000256" key="3">
    <source>
        <dbReference type="ARBA" id="ARBA00022801"/>
    </source>
</evidence>
<feature type="signal peptide" evidence="5">
    <location>
        <begin position="1"/>
        <end position="20"/>
    </location>
</feature>
<comment type="similarity">
    <text evidence="1">Belongs to the peptidase C40 family.</text>
</comment>
<evidence type="ECO:0000256" key="2">
    <source>
        <dbReference type="ARBA" id="ARBA00022670"/>
    </source>
</evidence>
<dbReference type="Proteomes" id="UP000325607">
    <property type="component" value="Unassembled WGS sequence"/>
</dbReference>
<gene>
    <name evidence="7" type="ORF">PS645_00051</name>
</gene>
<dbReference type="OrthoDB" id="9807055at2"/>
<evidence type="ECO:0000256" key="4">
    <source>
        <dbReference type="ARBA" id="ARBA00022807"/>
    </source>
</evidence>